<comment type="caution">
    <text evidence="2">The sequence shown here is derived from an EMBL/GenBank/DDBJ whole genome shotgun (WGS) entry which is preliminary data.</text>
</comment>
<proteinExistence type="predicted"/>
<protein>
    <recommendedName>
        <fullName evidence="1">F-box domain-containing protein</fullName>
    </recommendedName>
</protein>
<feature type="domain" description="F-box" evidence="1">
    <location>
        <begin position="1"/>
        <end position="50"/>
    </location>
</feature>
<dbReference type="Proteomes" id="UP000663854">
    <property type="component" value="Unassembled WGS sequence"/>
</dbReference>
<organism evidence="2 4">
    <name type="scientific">Rotaria sordida</name>
    <dbReference type="NCBI Taxonomy" id="392033"/>
    <lineage>
        <taxon>Eukaryota</taxon>
        <taxon>Metazoa</taxon>
        <taxon>Spiralia</taxon>
        <taxon>Gnathifera</taxon>
        <taxon>Rotifera</taxon>
        <taxon>Eurotatoria</taxon>
        <taxon>Bdelloidea</taxon>
        <taxon>Philodinida</taxon>
        <taxon>Philodinidae</taxon>
        <taxon>Rotaria</taxon>
    </lineage>
</organism>
<accession>A0A815DPH6</accession>
<dbReference type="EMBL" id="CAJNOL010003777">
    <property type="protein sequence ID" value="CAF1573729.1"/>
    <property type="molecule type" value="Genomic_DNA"/>
</dbReference>
<dbReference type="AlphaFoldDB" id="A0A815DPH6"/>
<dbReference type="Proteomes" id="UP000663870">
    <property type="component" value="Unassembled WGS sequence"/>
</dbReference>
<keyword evidence="5" id="KW-1185">Reference proteome</keyword>
<reference evidence="2" key="1">
    <citation type="submission" date="2021-02" db="EMBL/GenBank/DDBJ databases">
        <authorList>
            <person name="Nowell W R."/>
        </authorList>
    </citation>
    <scope>NUCLEOTIDE SEQUENCE</scope>
</reference>
<dbReference type="Gene3D" id="3.80.10.10">
    <property type="entry name" value="Ribonuclease Inhibitor"/>
    <property type="match status" value="2"/>
</dbReference>
<dbReference type="InterPro" id="IPR032675">
    <property type="entry name" value="LRR_dom_sf"/>
</dbReference>
<dbReference type="InterPro" id="IPR001810">
    <property type="entry name" value="F-box_dom"/>
</dbReference>
<dbReference type="SUPFAM" id="SSF52047">
    <property type="entry name" value="RNI-like"/>
    <property type="match status" value="2"/>
</dbReference>
<sequence>MKFELLPNEIFIEIFEFLSIFDIFYSFNQLNNYFNQLIRTIPLHVNFKNIQKSIFDRFCKFLLSNSDVKNQIYSLVLSNKDTSDQIKTFLSLFSLNEFLHLHSLTLIQVEENILQKLKLIIPLIPQLHSFHLFDSNDIYLTDPLTSNLEILSIPTLSSINKFSSITNLTISACSLDQLFHYLFKYAPMLTYLNIQYLSSYYSYTTNYSNIDFMKAIHLKELIISNFEYKFEDFKLLAKYIPKLTSLKFYGTYDLDMIDANQWEYLIISLLPYLDTFKFIFNYIYKRNDNHIEDKLNKFQTDFWIKQHQWYTEYSLSNYSALIYTIPYMLNSYTLELDSNRYSNQLIKTFNNVKNLTIYHTTIRESGGHYFSNVTSLTILPPKYAYRPQLGTQAIKSLKNIVNLSNLKYLGISFEFKIKDAYVLLRILQEAPKISSIMISIRALEHFAYNDEACEYLNKMIKKLDIYKYHSSSFKFHHQIENFCKIFSNIEQLKCNIDRANDLLYSLNHLPKLSMLKAYLWQISDYDYFYSWFKKATKKLNLLFNINYRDKQETELSIWINRNIS</sequence>
<evidence type="ECO:0000313" key="4">
    <source>
        <dbReference type="Proteomes" id="UP000663854"/>
    </source>
</evidence>
<gene>
    <name evidence="3" type="ORF">JXQ802_LOCUS45465</name>
    <name evidence="2" type="ORF">PYM288_LOCUS29874</name>
</gene>
<evidence type="ECO:0000259" key="1">
    <source>
        <dbReference type="PROSITE" id="PS50181"/>
    </source>
</evidence>
<evidence type="ECO:0000313" key="5">
    <source>
        <dbReference type="Proteomes" id="UP000663870"/>
    </source>
</evidence>
<name>A0A815DPH6_9BILA</name>
<evidence type="ECO:0000313" key="3">
    <source>
        <dbReference type="EMBL" id="CAF1573729.1"/>
    </source>
</evidence>
<dbReference type="PROSITE" id="PS50181">
    <property type="entry name" value="FBOX"/>
    <property type="match status" value="1"/>
</dbReference>
<dbReference type="EMBL" id="CAJNOH010002572">
    <property type="protein sequence ID" value="CAF1300231.1"/>
    <property type="molecule type" value="Genomic_DNA"/>
</dbReference>
<evidence type="ECO:0000313" key="2">
    <source>
        <dbReference type="EMBL" id="CAF1300231.1"/>
    </source>
</evidence>